<dbReference type="GO" id="GO:0017057">
    <property type="term" value="F:6-phosphogluconolactonase activity"/>
    <property type="evidence" value="ECO:0007669"/>
    <property type="project" value="UniProtKB-UniRule"/>
</dbReference>
<dbReference type="GO" id="GO:0005975">
    <property type="term" value="P:carbohydrate metabolic process"/>
    <property type="evidence" value="ECO:0007669"/>
    <property type="project" value="UniProtKB-UniRule"/>
</dbReference>
<dbReference type="CDD" id="cd01400">
    <property type="entry name" value="6PGL"/>
    <property type="match status" value="1"/>
</dbReference>
<feature type="domain" description="Glucosamine/galactosamine-6-phosphate isomerase" evidence="8">
    <location>
        <begin position="8"/>
        <end position="233"/>
    </location>
</feature>
<comment type="pathway">
    <text evidence="3 7">Carbohydrate degradation; pentose phosphate pathway; D-ribulose 5-phosphate from D-glucose 6-phosphate (oxidative stage): step 2/3.</text>
</comment>
<dbReference type="PANTHER" id="PTHR11054">
    <property type="entry name" value="6-PHOSPHOGLUCONOLACTONASE"/>
    <property type="match status" value="1"/>
</dbReference>
<dbReference type="EC" id="3.1.1.31" evidence="5 7"/>
<dbReference type="Proteomes" id="UP000199031">
    <property type="component" value="Unassembled WGS sequence"/>
</dbReference>
<dbReference type="SUPFAM" id="SSF100950">
    <property type="entry name" value="NagB/RpiA/CoA transferase-like"/>
    <property type="match status" value="1"/>
</dbReference>
<gene>
    <name evidence="7" type="primary">pgl</name>
    <name evidence="9" type="ORF">SAMN05444277_10813</name>
</gene>
<keyword evidence="7" id="KW-0378">Hydrolase</keyword>
<dbReference type="RefSeq" id="WP_090659240.1">
    <property type="nucleotide sequence ID" value="NZ_FOXQ01000008.1"/>
</dbReference>
<evidence type="ECO:0000256" key="3">
    <source>
        <dbReference type="ARBA" id="ARBA00004961"/>
    </source>
</evidence>
<comment type="similarity">
    <text evidence="4 7">Belongs to the glucosamine/galactosamine-6-phosphate isomerase family. 6-phosphogluconolactonase subfamily.</text>
</comment>
<dbReference type="InterPro" id="IPR037171">
    <property type="entry name" value="NagB/RpiA_transferase-like"/>
</dbReference>
<reference evidence="9 10" key="1">
    <citation type="submission" date="2016-10" db="EMBL/GenBank/DDBJ databases">
        <authorList>
            <person name="de Groot N.N."/>
        </authorList>
    </citation>
    <scope>NUCLEOTIDE SEQUENCE [LARGE SCALE GENOMIC DNA]</scope>
    <source>
        <strain evidence="9 10">DSM 28286</strain>
    </source>
</reference>
<dbReference type="InterPro" id="IPR006148">
    <property type="entry name" value="Glc/Gal-6P_isomerase"/>
</dbReference>
<dbReference type="InterPro" id="IPR005900">
    <property type="entry name" value="6-phosphogluconolactonase_DevB"/>
</dbReference>
<evidence type="ECO:0000259" key="8">
    <source>
        <dbReference type="Pfam" id="PF01182"/>
    </source>
</evidence>
<evidence type="ECO:0000256" key="7">
    <source>
        <dbReference type="RuleBase" id="RU365095"/>
    </source>
</evidence>
<dbReference type="NCBIfam" id="TIGR01198">
    <property type="entry name" value="pgl"/>
    <property type="match status" value="1"/>
</dbReference>
<dbReference type="GO" id="GO:0006098">
    <property type="term" value="P:pentose-phosphate shunt"/>
    <property type="evidence" value="ECO:0007669"/>
    <property type="project" value="UniProtKB-UniPathway"/>
</dbReference>
<dbReference type="AlphaFoldDB" id="A0A1I5X8H0"/>
<evidence type="ECO:0000256" key="1">
    <source>
        <dbReference type="ARBA" id="ARBA00000832"/>
    </source>
</evidence>
<comment type="function">
    <text evidence="2 7">Hydrolysis of 6-phosphogluconolactone to 6-phosphogluconate.</text>
</comment>
<dbReference type="Pfam" id="PF01182">
    <property type="entry name" value="Glucosamine_iso"/>
    <property type="match status" value="1"/>
</dbReference>
<evidence type="ECO:0000256" key="6">
    <source>
        <dbReference type="ARBA" id="ARBA00020337"/>
    </source>
</evidence>
<sequence length="242" mass="27536">MELHVCKDYDDLCEHLANWMVDCICKTLATKERFSIAFTGGNTAKRLYALLAGDAYKNKIDWSRANIFIGDERFVPYSDERSNARMIRETLLNHVAVNEAHIHFMQTENMSAETSAAEYEEVLQHYFNKGTNEPTFDVVLLGMGDDAHTLSLFPGHTDAINEKNKWCTYLWLEQQDMYRITITAPITNAAKYLAFIVSGSGKAVALNNVMHKPYDPEKYPSQIIKPVHGELNWFVDEAAMNG</sequence>
<comment type="catalytic activity">
    <reaction evidence="1 7">
        <text>6-phospho-D-glucono-1,5-lactone + H2O = 6-phospho-D-gluconate + H(+)</text>
        <dbReference type="Rhea" id="RHEA:12556"/>
        <dbReference type="ChEBI" id="CHEBI:15377"/>
        <dbReference type="ChEBI" id="CHEBI:15378"/>
        <dbReference type="ChEBI" id="CHEBI:57955"/>
        <dbReference type="ChEBI" id="CHEBI:58759"/>
        <dbReference type="EC" id="3.1.1.31"/>
    </reaction>
</comment>
<evidence type="ECO:0000256" key="4">
    <source>
        <dbReference type="ARBA" id="ARBA00010662"/>
    </source>
</evidence>
<dbReference type="InterPro" id="IPR039104">
    <property type="entry name" value="6PGL"/>
</dbReference>
<dbReference type="STRING" id="1465490.SAMN05444277_10813"/>
<protein>
    <recommendedName>
        <fullName evidence="6 7">6-phosphogluconolactonase</fullName>
        <shortName evidence="7">6PGL</shortName>
        <ecNumber evidence="5 7">3.1.1.31</ecNumber>
    </recommendedName>
</protein>
<evidence type="ECO:0000256" key="5">
    <source>
        <dbReference type="ARBA" id="ARBA00013198"/>
    </source>
</evidence>
<evidence type="ECO:0000256" key="2">
    <source>
        <dbReference type="ARBA" id="ARBA00002681"/>
    </source>
</evidence>
<dbReference type="UniPathway" id="UPA00115">
    <property type="reaction ID" value="UER00409"/>
</dbReference>
<name>A0A1I5X8H0_9BACT</name>
<proteinExistence type="inferred from homology"/>
<evidence type="ECO:0000313" key="10">
    <source>
        <dbReference type="Proteomes" id="UP000199031"/>
    </source>
</evidence>
<dbReference type="Gene3D" id="3.40.50.1360">
    <property type="match status" value="1"/>
</dbReference>
<accession>A0A1I5X8H0</accession>
<dbReference type="PANTHER" id="PTHR11054:SF0">
    <property type="entry name" value="6-PHOSPHOGLUCONOLACTONASE"/>
    <property type="match status" value="1"/>
</dbReference>
<keyword evidence="10" id="KW-1185">Reference proteome</keyword>
<evidence type="ECO:0000313" key="9">
    <source>
        <dbReference type="EMBL" id="SFQ28279.1"/>
    </source>
</evidence>
<organism evidence="9 10">
    <name type="scientific">Parafilimonas terrae</name>
    <dbReference type="NCBI Taxonomy" id="1465490"/>
    <lineage>
        <taxon>Bacteria</taxon>
        <taxon>Pseudomonadati</taxon>
        <taxon>Bacteroidota</taxon>
        <taxon>Chitinophagia</taxon>
        <taxon>Chitinophagales</taxon>
        <taxon>Chitinophagaceae</taxon>
        <taxon>Parafilimonas</taxon>
    </lineage>
</organism>
<dbReference type="OrthoDB" id="9810967at2"/>
<dbReference type="EMBL" id="FOXQ01000008">
    <property type="protein sequence ID" value="SFQ28279.1"/>
    <property type="molecule type" value="Genomic_DNA"/>
</dbReference>